<dbReference type="RefSeq" id="WP_051965941.1">
    <property type="nucleotide sequence ID" value="NZ_CP045798.1"/>
</dbReference>
<feature type="domain" description="Peptidase S8/S53" evidence="8">
    <location>
        <begin position="130"/>
        <end position="372"/>
    </location>
</feature>
<dbReference type="InterPro" id="IPR000209">
    <property type="entry name" value="Peptidase_S8/S53_dom"/>
</dbReference>
<proteinExistence type="inferred from homology"/>
<accession>A0A7G6E610</accession>
<dbReference type="GO" id="GO:0006508">
    <property type="term" value="P:proteolysis"/>
    <property type="evidence" value="ECO:0007669"/>
    <property type="project" value="UniProtKB-KW"/>
</dbReference>
<dbReference type="EMBL" id="CP045798">
    <property type="protein sequence ID" value="QNB47514.1"/>
    <property type="molecule type" value="Genomic_DNA"/>
</dbReference>
<feature type="active site" description="Charge relay system" evidence="6">
    <location>
        <position position="138"/>
    </location>
</feature>
<dbReference type="PROSITE" id="PS00136">
    <property type="entry name" value="SUBTILASE_ASP"/>
    <property type="match status" value="1"/>
</dbReference>
<dbReference type="PANTHER" id="PTHR43806:SF11">
    <property type="entry name" value="CEREVISIN-RELATED"/>
    <property type="match status" value="1"/>
</dbReference>
<evidence type="ECO:0000256" key="7">
    <source>
        <dbReference type="RuleBase" id="RU003355"/>
    </source>
</evidence>
<dbReference type="GO" id="GO:0046872">
    <property type="term" value="F:metal ion binding"/>
    <property type="evidence" value="ECO:0007669"/>
    <property type="project" value="UniProtKB-KW"/>
</dbReference>
<protein>
    <submittedName>
        <fullName evidence="9">S8 family serine peptidase</fullName>
    </submittedName>
</protein>
<feature type="active site" description="Charge relay system" evidence="6">
    <location>
        <position position="325"/>
    </location>
</feature>
<sequence length="381" mass="42045">MVTRKDNPGYVRKIITAASEKGVAQLKQALAISGGKIVKELPLVQGFVCEFPAESEALIAVRDNPDNFTVEEDLDFKLCLWPGFFFYPPVPQQPPYQKEPPPPQVFPHQSIDWGIKRIGAPQVWNKLRDRRIKVGIIDTGIDYFHSDLKENIRDGISTLDGYPSYRDDYGHGTHVAGTIGALNNPFGMVGINPYVDFYIVKAFDKKGSGKLSDIIEGIDWLMRRQVDVINMSFSTSETNQTFARVMDMVHKRGIVLVAAAGNDGGTNSVNYPARFPQVIAVSATDRQDNIASFSSTGPEIDFCAPGVDIRSTWINGGYKVSSGTSFAAPHITGIVTDLLNYYGSMPPAQVKEIMARGAVILEKLNREQQGHGLIELPRIIK</sequence>
<dbReference type="Proteomes" id="UP000515847">
    <property type="component" value="Chromosome"/>
</dbReference>
<organism evidence="9 10">
    <name type="scientific">Thermanaerosceptrum fracticalcis</name>
    <dbReference type="NCBI Taxonomy" id="1712410"/>
    <lineage>
        <taxon>Bacteria</taxon>
        <taxon>Bacillati</taxon>
        <taxon>Bacillota</taxon>
        <taxon>Clostridia</taxon>
        <taxon>Eubacteriales</taxon>
        <taxon>Peptococcaceae</taxon>
        <taxon>Thermanaerosceptrum</taxon>
    </lineage>
</organism>
<dbReference type="InterPro" id="IPR050131">
    <property type="entry name" value="Peptidase_S8_subtilisin-like"/>
</dbReference>
<evidence type="ECO:0000256" key="5">
    <source>
        <dbReference type="ARBA" id="ARBA00022825"/>
    </source>
</evidence>
<evidence type="ECO:0000256" key="2">
    <source>
        <dbReference type="ARBA" id="ARBA00022670"/>
    </source>
</evidence>
<dbReference type="Pfam" id="PF00082">
    <property type="entry name" value="Peptidase_S8"/>
    <property type="match status" value="1"/>
</dbReference>
<keyword evidence="5 6" id="KW-0720">Serine protease</keyword>
<dbReference type="InterPro" id="IPR023828">
    <property type="entry name" value="Peptidase_S8_Ser-AS"/>
</dbReference>
<dbReference type="Gene3D" id="3.40.50.200">
    <property type="entry name" value="Peptidase S8/S53 domain"/>
    <property type="match status" value="1"/>
</dbReference>
<name>A0A7G6E610_THEFR</name>
<dbReference type="PROSITE" id="PS51892">
    <property type="entry name" value="SUBTILASE"/>
    <property type="match status" value="1"/>
</dbReference>
<evidence type="ECO:0000256" key="3">
    <source>
        <dbReference type="ARBA" id="ARBA00022723"/>
    </source>
</evidence>
<keyword evidence="3" id="KW-0479">Metal-binding</keyword>
<dbReference type="InterPro" id="IPR034202">
    <property type="entry name" value="Subtilisin_Carlsberg-like"/>
</dbReference>
<evidence type="ECO:0000256" key="4">
    <source>
        <dbReference type="ARBA" id="ARBA00022801"/>
    </source>
</evidence>
<evidence type="ECO:0000256" key="6">
    <source>
        <dbReference type="PROSITE-ProRule" id="PRU01240"/>
    </source>
</evidence>
<dbReference type="PROSITE" id="PS00138">
    <property type="entry name" value="SUBTILASE_SER"/>
    <property type="match status" value="1"/>
</dbReference>
<evidence type="ECO:0000313" key="9">
    <source>
        <dbReference type="EMBL" id="QNB47514.1"/>
    </source>
</evidence>
<gene>
    <name evidence="9" type="ORF">BR63_15220</name>
</gene>
<dbReference type="PROSITE" id="PS00137">
    <property type="entry name" value="SUBTILASE_HIS"/>
    <property type="match status" value="1"/>
</dbReference>
<dbReference type="InterPro" id="IPR015500">
    <property type="entry name" value="Peptidase_S8_subtilisin-rel"/>
</dbReference>
<dbReference type="InterPro" id="IPR023827">
    <property type="entry name" value="Peptidase_S8_Asp-AS"/>
</dbReference>
<reference evidence="9 10" key="1">
    <citation type="journal article" date="2019" name="Front. Microbiol.">
        <title>Thermoanaerosceptrum fracticalcis gen. nov. sp. nov., a Novel Fumarate-Fermenting Microorganism From a Deep Fractured Carbonate Aquifer of the US Great Basin.</title>
        <authorList>
            <person name="Hamilton-Brehm S.D."/>
            <person name="Stewart L.E."/>
            <person name="Zavarin M."/>
            <person name="Caldwell M."/>
            <person name="Lawson P.A."/>
            <person name="Onstott T.C."/>
            <person name="Grzymski J."/>
            <person name="Neveux I."/>
            <person name="Lollar B.S."/>
            <person name="Russell C.E."/>
            <person name="Moser D.P."/>
        </authorList>
    </citation>
    <scope>NUCLEOTIDE SEQUENCE [LARGE SCALE GENOMIC DNA]</scope>
    <source>
        <strain evidence="9 10">DRI-13</strain>
    </source>
</reference>
<dbReference type="CDD" id="cd07477">
    <property type="entry name" value="Peptidases_S8_Subtilisin_subset"/>
    <property type="match status" value="1"/>
</dbReference>
<dbReference type="OrthoDB" id="9798386at2"/>
<feature type="active site" description="Charge relay system" evidence="6">
    <location>
        <position position="171"/>
    </location>
</feature>
<keyword evidence="4 6" id="KW-0378">Hydrolase</keyword>
<evidence type="ECO:0000313" key="10">
    <source>
        <dbReference type="Proteomes" id="UP000515847"/>
    </source>
</evidence>
<dbReference type="PANTHER" id="PTHR43806">
    <property type="entry name" value="PEPTIDASE S8"/>
    <property type="match status" value="1"/>
</dbReference>
<keyword evidence="2 6" id="KW-0645">Protease</keyword>
<dbReference type="SUPFAM" id="SSF52743">
    <property type="entry name" value="Subtilisin-like"/>
    <property type="match status" value="1"/>
</dbReference>
<dbReference type="AlphaFoldDB" id="A0A7G6E610"/>
<dbReference type="GO" id="GO:0004252">
    <property type="term" value="F:serine-type endopeptidase activity"/>
    <property type="evidence" value="ECO:0007669"/>
    <property type="project" value="UniProtKB-UniRule"/>
</dbReference>
<dbReference type="InterPro" id="IPR036852">
    <property type="entry name" value="Peptidase_S8/S53_dom_sf"/>
</dbReference>
<comment type="similarity">
    <text evidence="1 6 7">Belongs to the peptidase S8 family.</text>
</comment>
<evidence type="ECO:0000259" key="8">
    <source>
        <dbReference type="Pfam" id="PF00082"/>
    </source>
</evidence>
<keyword evidence="10" id="KW-1185">Reference proteome</keyword>
<evidence type="ECO:0000256" key="1">
    <source>
        <dbReference type="ARBA" id="ARBA00011073"/>
    </source>
</evidence>
<dbReference type="PRINTS" id="PR00723">
    <property type="entry name" value="SUBTILISIN"/>
</dbReference>
<dbReference type="KEGG" id="tfr:BR63_15220"/>
<dbReference type="InterPro" id="IPR022398">
    <property type="entry name" value="Peptidase_S8_His-AS"/>
</dbReference>